<organism evidence="2 3">
    <name type="scientific">Gracilariopsis chorda</name>
    <dbReference type="NCBI Taxonomy" id="448386"/>
    <lineage>
        <taxon>Eukaryota</taxon>
        <taxon>Rhodophyta</taxon>
        <taxon>Florideophyceae</taxon>
        <taxon>Rhodymeniophycidae</taxon>
        <taxon>Gracilariales</taxon>
        <taxon>Gracilariaceae</taxon>
        <taxon>Gracilariopsis</taxon>
    </lineage>
</organism>
<feature type="region of interest" description="Disordered" evidence="1">
    <location>
        <begin position="345"/>
        <end position="408"/>
    </location>
</feature>
<comment type="caution">
    <text evidence="2">The sequence shown here is derived from an EMBL/GenBank/DDBJ whole genome shotgun (WGS) entry which is preliminary data.</text>
</comment>
<reference evidence="2 3" key="1">
    <citation type="journal article" date="2018" name="Mol. Biol. Evol.">
        <title>Analysis of the draft genome of the red seaweed Gracilariopsis chorda provides insights into genome size evolution in Rhodophyta.</title>
        <authorList>
            <person name="Lee J."/>
            <person name="Yang E.C."/>
            <person name="Graf L."/>
            <person name="Yang J.H."/>
            <person name="Qiu H."/>
            <person name="Zel Zion U."/>
            <person name="Chan C.X."/>
            <person name="Stephens T.G."/>
            <person name="Weber A.P.M."/>
            <person name="Boo G.H."/>
            <person name="Boo S.M."/>
            <person name="Kim K.M."/>
            <person name="Shin Y."/>
            <person name="Jung M."/>
            <person name="Lee S.J."/>
            <person name="Yim H.S."/>
            <person name="Lee J.H."/>
            <person name="Bhattacharya D."/>
            <person name="Yoon H.S."/>
        </authorList>
    </citation>
    <scope>NUCLEOTIDE SEQUENCE [LARGE SCALE GENOMIC DNA]</scope>
    <source>
        <strain evidence="2 3">SKKU-2015</strain>
        <tissue evidence="2">Whole body</tissue>
    </source>
</reference>
<feature type="region of interest" description="Disordered" evidence="1">
    <location>
        <begin position="420"/>
        <end position="648"/>
    </location>
</feature>
<dbReference type="Gene3D" id="2.30.30.490">
    <property type="match status" value="1"/>
</dbReference>
<feature type="compositionally biased region" description="Polar residues" evidence="1">
    <location>
        <begin position="454"/>
        <end position="469"/>
    </location>
</feature>
<keyword evidence="3" id="KW-1185">Reference proteome</keyword>
<dbReference type="Proteomes" id="UP000247409">
    <property type="component" value="Unassembled WGS sequence"/>
</dbReference>
<dbReference type="AlphaFoldDB" id="A0A2V3J4G4"/>
<feature type="compositionally biased region" description="Basic and acidic residues" evidence="1">
    <location>
        <begin position="616"/>
        <end position="627"/>
    </location>
</feature>
<feature type="compositionally biased region" description="Basic residues" evidence="1">
    <location>
        <begin position="230"/>
        <end position="240"/>
    </location>
</feature>
<feature type="compositionally biased region" description="Basic and acidic residues" evidence="1">
    <location>
        <begin position="299"/>
        <end position="310"/>
    </location>
</feature>
<evidence type="ECO:0008006" key="4">
    <source>
        <dbReference type="Google" id="ProtNLM"/>
    </source>
</evidence>
<gene>
    <name evidence="2" type="ORF">BWQ96_00843</name>
</gene>
<feature type="compositionally biased region" description="Basic and acidic residues" evidence="1">
    <location>
        <begin position="493"/>
        <end position="527"/>
    </location>
</feature>
<accession>A0A2V3J4G4</accession>
<evidence type="ECO:0000313" key="2">
    <source>
        <dbReference type="EMBL" id="PXF49269.1"/>
    </source>
</evidence>
<name>A0A2V3J4G4_9FLOR</name>
<feature type="compositionally biased region" description="Basic residues" evidence="1">
    <location>
        <begin position="444"/>
        <end position="453"/>
    </location>
</feature>
<dbReference type="InterPro" id="IPR043151">
    <property type="entry name" value="BAH_sf"/>
</dbReference>
<evidence type="ECO:0000256" key="1">
    <source>
        <dbReference type="SAM" id="MobiDB-lite"/>
    </source>
</evidence>
<dbReference type="EMBL" id="NBIV01000006">
    <property type="protein sequence ID" value="PXF49269.1"/>
    <property type="molecule type" value="Genomic_DNA"/>
</dbReference>
<protein>
    <recommendedName>
        <fullName evidence="4">BAH domain-containing protein</fullName>
    </recommendedName>
</protein>
<sequence length="751" mass="86315">MSSFRDDHWFWSKKGIPDVKRDRKRIYYKSISVQNVRDNQIREYKVGDTVNMAGGEERWVAQIIDLFQVTPRDPELRQLLRTDSVKNESKHHYELKRCTLRWFYNLSDMDHNTMKKAKWPKSLEGEVWFSDHVEEDGSNSVQVIDGRAWIFATESERTKFLKDPPSDYNENRDKIRIVRGYVDSTRDHLPLRHLAPGELRWLLDNPSPDKNLYENSKLRFAARTKSPSPTKKRKPKPRHTTIREPVNVDEDEFEPEESKPSRDREHKKAVRSQHHVAPLRKRPPRRMKITVDDDEETASNDRDDESRDDIPLSMLKPHGQDEDIDQVNDEVRDLVHKLNASAFADEETPIPTSEIFNHSDEPVVAEPVPTVPPEDEDQITPAPVSRLKKRRAVSEKPKPPASKLMQNEVIVLDSDDEEPFKTTVPLQKPKLQRFHTGAANRAYRGGRHGRPSAKNRSSFMPTSKDQASHLSRKKSDTLQTDKKQNFIPAIPDLRTKEASKTKDPMKVDRGSKFGIKDRRVSTNDHRSTVAASRNNVVTLDDNEGLVLDQSVGKDASSRGTKRTTNLDDARHRLSPKRRALSSSGAKPKPLRLRTTEDHAGIEDVEMQEVVLPSPKSPRDSAVRDRVQSQKQDVGGNAIKPKSDPDVDDAEIQKESRKALHAMKGHKKALDNIHRIYDDMNDIDQEFIWENLEWLIEESLRFHKGEKGSVNLEEYERILRDRLLAKRKEEIGSLSELPVFKSDPSKGVAAPE</sequence>
<dbReference type="OrthoDB" id="10527123at2759"/>
<feature type="compositionally biased region" description="Basic and acidic residues" evidence="1">
    <location>
        <begin position="256"/>
        <end position="266"/>
    </location>
</feature>
<feature type="compositionally biased region" description="Basic and acidic residues" evidence="1">
    <location>
        <begin position="473"/>
        <end position="484"/>
    </location>
</feature>
<proteinExistence type="predicted"/>
<feature type="region of interest" description="Disordered" evidence="1">
    <location>
        <begin position="213"/>
        <end position="324"/>
    </location>
</feature>
<evidence type="ECO:0000313" key="3">
    <source>
        <dbReference type="Proteomes" id="UP000247409"/>
    </source>
</evidence>
<feature type="compositionally biased region" description="Basic residues" evidence="1">
    <location>
        <begin position="267"/>
        <end position="288"/>
    </location>
</feature>